<dbReference type="EMBL" id="JACJFM010000007">
    <property type="protein sequence ID" value="MBB1486434.1"/>
    <property type="molecule type" value="Genomic_DNA"/>
</dbReference>
<organism evidence="4 5">
    <name type="scientific">Oceanospirillum sediminis</name>
    <dbReference type="NCBI Taxonomy" id="2760088"/>
    <lineage>
        <taxon>Bacteria</taxon>
        <taxon>Pseudomonadati</taxon>
        <taxon>Pseudomonadota</taxon>
        <taxon>Gammaproteobacteria</taxon>
        <taxon>Oceanospirillales</taxon>
        <taxon>Oceanospirillaceae</taxon>
        <taxon>Oceanospirillum</taxon>
    </lineage>
</organism>
<keyword evidence="4" id="KW-0489">Methyltransferase</keyword>
<dbReference type="PANTHER" id="PTHR38043">
    <property type="entry name" value="PROTEIN HEMX"/>
    <property type="match status" value="1"/>
</dbReference>
<dbReference type="PANTHER" id="PTHR38043:SF1">
    <property type="entry name" value="PROTEIN HEMX"/>
    <property type="match status" value="1"/>
</dbReference>
<dbReference type="GO" id="GO:0008168">
    <property type="term" value="F:methyltransferase activity"/>
    <property type="evidence" value="ECO:0007669"/>
    <property type="project" value="UniProtKB-KW"/>
</dbReference>
<dbReference type="AlphaFoldDB" id="A0A839IP23"/>
<sequence>MSEKKNSKGPADKNSPDEKTVTSENQSQKEQSTQPSADQTTAANTAEQKEGNQPDLKGKADNSKPASAQPSAVDKKASDEKNPADPKAADKKATTQADPKAQPAEEKQASGKGLATLAILISLGAAGAAGYGLWMQQTKLQQQLQELSDSNSALTSKVQQQNGQISSFSSLKQLPASIQKLDGEQSKQRQQMIQLAAELADARGPKPSDWLQAEAEYLLRLANHRLQLEGDINGAEAMLASADERLMEADDPSLFAVREAIADERLSLSGLAPVDKSGMFFTIAALENQIDQLPLPLEPGNTSDVSKGLNLKGEEGTPIWKTLWSEMKGLVIIRHRDETITPLLPPQESMYLRHNLRLNLQQAQIALMKEDTRLYKALMQQAQQWIKSHFDLNQHMTQNALKQLAKLESTSIEVKKPDVSGSLKLLRKIQKQRFKPQRKEPQA</sequence>
<accession>A0A839IP23</accession>
<evidence type="ECO:0000256" key="2">
    <source>
        <dbReference type="SAM" id="MobiDB-lite"/>
    </source>
</evidence>
<evidence type="ECO:0000256" key="1">
    <source>
        <dbReference type="SAM" id="Coils"/>
    </source>
</evidence>
<dbReference type="Proteomes" id="UP000565262">
    <property type="component" value="Unassembled WGS sequence"/>
</dbReference>
<feature type="compositionally biased region" description="Basic and acidic residues" evidence="2">
    <location>
        <begin position="73"/>
        <end position="93"/>
    </location>
</feature>
<reference evidence="4 5" key="1">
    <citation type="submission" date="2020-08" db="EMBL/GenBank/DDBJ databases">
        <title>Oceanospirillum sp. nov. isolated from marine sediment.</title>
        <authorList>
            <person name="Ji X."/>
        </authorList>
    </citation>
    <scope>NUCLEOTIDE SEQUENCE [LARGE SCALE GENOMIC DNA]</scope>
    <source>
        <strain evidence="4 5">D5</strain>
    </source>
</reference>
<keyword evidence="3" id="KW-0812">Transmembrane</keyword>
<feature type="region of interest" description="Disordered" evidence="2">
    <location>
        <begin position="1"/>
        <end position="110"/>
    </location>
</feature>
<keyword evidence="4" id="KW-0808">Transferase</keyword>
<dbReference type="RefSeq" id="WP_182808217.1">
    <property type="nucleotide sequence ID" value="NZ_JACJFM010000007.1"/>
</dbReference>
<evidence type="ECO:0000313" key="5">
    <source>
        <dbReference type="Proteomes" id="UP000565262"/>
    </source>
</evidence>
<keyword evidence="5" id="KW-1185">Reference proteome</keyword>
<keyword evidence="3" id="KW-1133">Transmembrane helix</keyword>
<feature type="compositionally biased region" description="Basic and acidic residues" evidence="2">
    <location>
        <begin position="47"/>
        <end position="62"/>
    </location>
</feature>
<dbReference type="Pfam" id="PF04375">
    <property type="entry name" value="HemX"/>
    <property type="match status" value="1"/>
</dbReference>
<gene>
    <name evidence="4" type="ORF">H4O21_07410</name>
</gene>
<evidence type="ECO:0000256" key="3">
    <source>
        <dbReference type="SAM" id="Phobius"/>
    </source>
</evidence>
<feature type="compositionally biased region" description="Basic and acidic residues" evidence="2">
    <location>
        <begin position="1"/>
        <end position="21"/>
    </location>
</feature>
<comment type="caution">
    <text evidence="4">The sequence shown here is derived from an EMBL/GenBank/DDBJ whole genome shotgun (WGS) entry which is preliminary data.</text>
</comment>
<proteinExistence type="predicted"/>
<feature type="compositionally biased region" description="Polar residues" evidence="2">
    <location>
        <begin position="22"/>
        <end position="46"/>
    </location>
</feature>
<dbReference type="GO" id="GO:0032259">
    <property type="term" value="P:methylation"/>
    <property type="evidence" value="ECO:0007669"/>
    <property type="project" value="UniProtKB-KW"/>
</dbReference>
<keyword evidence="1" id="KW-0175">Coiled coil</keyword>
<name>A0A839IP23_9GAMM</name>
<evidence type="ECO:0000313" key="4">
    <source>
        <dbReference type="EMBL" id="MBB1486434.1"/>
    </source>
</evidence>
<feature type="transmembrane region" description="Helical" evidence="3">
    <location>
        <begin position="114"/>
        <end position="134"/>
    </location>
</feature>
<dbReference type="InterPro" id="IPR007470">
    <property type="entry name" value="HemX"/>
</dbReference>
<keyword evidence="3" id="KW-0472">Membrane</keyword>
<feature type="coiled-coil region" evidence="1">
    <location>
        <begin position="137"/>
        <end position="164"/>
    </location>
</feature>
<protein>
    <submittedName>
        <fullName evidence="4">Uroporphyrinogen-III C-methyltransferase</fullName>
    </submittedName>
</protein>